<dbReference type="GeneID" id="9675611"/>
<dbReference type="InParanoid" id="C7Z443"/>
<keyword evidence="5 7" id="KW-0472">Membrane</keyword>
<dbReference type="PROSITE" id="PS50850">
    <property type="entry name" value="MFS"/>
    <property type="match status" value="1"/>
</dbReference>
<feature type="transmembrane region" description="Helical" evidence="7">
    <location>
        <begin position="346"/>
        <end position="367"/>
    </location>
</feature>
<evidence type="ECO:0000256" key="7">
    <source>
        <dbReference type="SAM" id="Phobius"/>
    </source>
</evidence>
<feature type="domain" description="Major facilitator superfamily (MFS) profile" evidence="8">
    <location>
        <begin position="21"/>
        <end position="439"/>
    </location>
</feature>
<dbReference type="eggNOG" id="KOG2533">
    <property type="taxonomic scope" value="Eukaryota"/>
</dbReference>
<keyword evidence="2" id="KW-0813">Transport</keyword>
<proteinExistence type="predicted"/>
<dbReference type="KEGG" id="nhe:NECHADRAFT_46259"/>
<evidence type="ECO:0000256" key="1">
    <source>
        <dbReference type="ARBA" id="ARBA00004141"/>
    </source>
</evidence>
<keyword evidence="10" id="KW-1185">Reference proteome</keyword>
<evidence type="ECO:0000256" key="5">
    <source>
        <dbReference type="ARBA" id="ARBA00023136"/>
    </source>
</evidence>
<keyword evidence="6" id="KW-0325">Glycoprotein</keyword>
<dbReference type="OMA" id="ERRIHIA"/>
<feature type="transmembrane region" description="Helical" evidence="7">
    <location>
        <begin position="410"/>
        <end position="433"/>
    </location>
</feature>
<evidence type="ECO:0000256" key="4">
    <source>
        <dbReference type="ARBA" id="ARBA00022989"/>
    </source>
</evidence>
<protein>
    <recommendedName>
        <fullName evidence="8">Major facilitator superfamily (MFS) profile domain-containing protein</fullName>
    </recommendedName>
</protein>
<dbReference type="HOGENOM" id="CLU_001265_0_6_1"/>
<dbReference type="PANTHER" id="PTHR43791">
    <property type="entry name" value="PERMEASE-RELATED"/>
    <property type="match status" value="1"/>
</dbReference>
<dbReference type="GO" id="GO:0022857">
    <property type="term" value="F:transmembrane transporter activity"/>
    <property type="evidence" value="ECO:0007669"/>
    <property type="project" value="InterPro"/>
</dbReference>
<gene>
    <name evidence="9" type="ORF">NECHADRAFT_46259</name>
</gene>
<feature type="transmembrane region" description="Helical" evidence="7">
    <location>
        <begin position="257"/>
        <end position="276"/>
    </location>
</feature>
<dbReference type="OrthoDB" id="2250022at2759"/>
<dbReference type="EMBL" id="GG698909">
    <property type="protein sequence ID" value="EEU41413.1"/>
    <property type="molecule type" value="Genomic_DNA"/>
</dbReference>
<dbReference type="FunFam" id="1.20.1250.20:FF:000013">
    <property type="entry name" value="MFS general substrate transporter"/>
    <property type="match status" value="1"/>
</dbReference>
<feature type="transmembrane region" description="Helical" evidence="7">
    <location>
        <begin position="296"/>
        <end position="312"/>
    </location>
</feature>
<dbReference type="InterPro" id="IPR036259">
    <property type="entry name" value="MFS_trans_sf"/>
</dbReference>
<feature type="transmembrane region" description="Helical" evidence="7">
    <location>
        <begin position="110"/>
        <end position="128"/>
    </location>
</feature>
<feature type="transmembrane region" description="Helical" evidence="7">
    <location>
        <begin position="56"/>
        <end position="74"/>
    </location>
</feature>
<dbReference type="InterPro" id="IPR011701">
    <property type="entry name" value="MFS"/>
</dbReference>
<dbReference type="SUPFAM" id="SSF103473">
    <property type="entry name" value="MFS general substrate transporter"/>
    <property type="match status" value="1"/>
</dbReference>
<dbReference type="Pfam" id="PF07690">
    <property type="entry name" value="MFS_1"/>
    <property type="match status" value="1"/>
</dbReference>
<evidence type="ECO:0000256" key="6">
    <source>
        <dbReference type="ARBA" id="ARBA00023180"/>
    </source>
</evidence>
<dbReference type="Gene3D" id="1.20.1250.20">
    <property type="entry name" value="MFS general substrate transporter like domains"/>
    <property type="match status" value="2"/>
</dbReference>
<evidence type="ECO:0000313" key="10">
    <source>
        <dbReference type="Proteomes" id="UP000005206"/>
    </source>
</evidence>
<evidence type="ECO:0000259" key="8">
    <source>
        <dbReference type="PROSITE" id="PS50850"/>
    </source>
</evidence>
<dbReference type="GO" id="GO:0016020">
    <property type="term" value="C:membrane"/>
    <property type="evidence" value="ECO:0007669"/>
    <property type="project" value="UniProtKB-SubCell"/>
</dbReference>
<dbReference type="VEuPathDB" id="FungiDB:NECHADRAFT_46259"/>
<sequence>MTLEERAALEKKLRWKIDLRLLPMLVLVYIMNYLDRNTIAQAKLGGLVEDIDLTDSQYLTCVAILNAGYILMQVPSNIWLNKIGKPALYISVCMAVCGAISASAGATHNFAGLLCARFFLGFVEAAFYPGAMFTLSTWYKREELSKRMALFYTGSQISGAFSGLIAGGVVYGMDGLRGLRAWRWLFILEGAVTVAIAISAYFVLPNFPRTTRWLSPEEKEMAVYRLHAEVSHSEWTSSEDQITWRAFIMAMKDWKNWFFVVMVYGTGASLAVNNFFPSVLSTLGKGRVETLLLTSPPFLLSCFTMVTICWNADRTQDRYWHFTVPLSFSLAGFIIVASTTNFGARYFGAMIMIPGIYSGFNMAFVWTANTIYGPPGKRAAAIAFNNAFSGIAGLYSSYLYPSNAAPRYAIALGVSAGMLFMAICAATGLHFLLARENRKIEKQEQDSNGDDSLLTHPRGFRFLL</sequence>
<keyword evidence="4 7" id="KW-1133">Transmembrane helix</keyword>
<reference evidence="9 10" key="1">
    <citation type="journal article" date="2009" name="PLoS Genet.">
        <title>The genome of Nectria haematococca: contribution of supernumerary chromosomes to gene expansion.</title>
        <authorList>
            <person name="Coleman J.J."/>
            <person name="Rounsley S.D."/>
            <person name="Rodriguez-Carres M."/>
            <person name="Kuo A."/>
            <person name="Wasmann C.C."/>
            <person name="Grimwood J."/>
            <person name="Schmutz J."/>
            <person name="Taga M."/>
            <person name="White G.J."/>
            <person name="Zhou S."/>
            <person name="Schwartz D.C."/>
            <person name="Freitag M."/>
            <person name="Ma L.J."/>
            <person name="Danchin E.G."/>
            <person name="Henrissat B."/>
            <person name="Coutinho P.M."/>
            <person name="Nelson D.R."/>
            <person name="Straney D."/>
            <person name="Napoli C.A."/>
            <person name="Barker B.M."/>
            <person name="Gribskov M."/>
            <person name="Rep M."/>
            <person name="Kroken S."/>
            <person name="Molnar I."/>
            <person name="Rensing C."/>
            <person name="Kennell J.C."/>
            <person name="Zamora J."/>
            <person name="Farman M.L."/>
            <person name="Selker E.U."/>
            <person name="Salamov A."/>
            <person name="Shapiro H."/>
            <person name="Pangilinan J."/>
            <person name="Lindquist E."/>
            <person name="Lamers C."/>
            <person name="Grigoriev I.V."/>
            <person name="Geiser D.M."/>
            <person name="Covert S.F."/>
            <person name="Temporini E."/>
            <person name="Vanetten H.D."/>
        </authorList>
    </citation>
    <scope>NUCLEOTIDE SEQUENCE [LARGE SCALE GENOMIC DNA]</scope>
    <source>
        <strain evidence="10">ATCC MYA-4622 / CBS 123669 / FGSC 9596 / NRRL 45880 / 77-13-4</strain>
    </source>
</reference>
<feature type="transmembrane region" description="Helical" evidence="7">
    <location>
        <begin position="21"/>
        <end position="36"/>
    </location>
</feature>
<evidence type="ECO:0000313" key="9">
    <source>
        <dbReference type="EMBL" id="EEU41413.1"/>
    </source>
</evidence>
<dbReference type="RefSeq" id="XP_003047126.1">
    <property type="nucleotide sequence ID" value="XM_003047080.1"/>
</dbReference>
<feature type="transmembrane region" description="Helical" evidence="7">
    <location>
        <begin position="184"/>
        <end position="204"/>
    </location>
</feature>
<feature type="transmembrane region" description="Helical" evidence="7">
    <location>
        <begin position="379"/>
        <end position="398"/>
    </location>
</feature>
<dbReference type="FunFam" id="1.20.1250.20:FF:000057">
    <property type="entry name" value="MFS general substrate transporter"/>
    <property type="match status" value="1"/>
</dbReference>
<dbReference type="Proteomes" id="UP000005206">
    <property type="component" value="Chromosome 8"/>
</dbReference>
<name>C7Z443_FUSV7</name>
<feature type="transmembrane region" description="Helical" evidence="7">
    <location>
        <begin position="319"/>
        <end position="340"/>
    </location>
</feature>
<organism evidence="9 10">
    <name type="scientific">Fusarium vanettenii (strain ATCC MYA-4622 / CBS 123669 / FGSC 9596 / NRRL 45880 / 77-13-4)</name>
    <name type="common">Fusarium solani subsp. pisi</name>
    <dbReference type="NCBI Taxonomy" id="660122"/>
    <lineage>
        <taxon>Eukaryota</taxon>
        <taxon>Fungi</taxon>
        <taxon>Dikarya</taxon>
        <taxon>Ascomycota</taxon>
        <taxon>Pezizomycotina</taxon>
        <taxon>Sordariomycetes</taxon>
        <taxon>Hypocreomycetidae</taxon>
        <taxon>Hypocreales</taxon>
        <taxon>Nectriaceae</taxon>
        <taxon>Fusarium</taxon>
        <taxon>Fusarium solani species complex</taxon>
        <taxon>Fusarium vanettenii</taxon>
    </lineage>
</organism>
<evidence type="ECO:0000256" key="2">
    <source>
        <dbReference type="ARBA" id="ARBA00022448"/>
    </source>
</evidence>
<keyword evidence="3 7" id="KW-0812">Transmembrane</keyword>
<feature type="transmembrane region" description="Helical" evidence="7">
    <location>
        <begin position="149"/>
        <end position="172"/>
    </location>
</feature>
<accession>C7Z443</accession>
<dbReference type="InterPro" id="IPR020846">
    <property type="entry name" value="MFS_dom"/>
</dbReference>
<evidence type="ECO:0000256" key="3">
    <source>
        <dbReference type="ARBA" id="ARBA00022692"/>
    </source>
</evidence>
<dbReference type="AlphaFoldDB" id="C7Z443"/>
<comment type="subcellular location">
    <subcellularLocation>
        <location evidence="1">Membrane</location>
        <topology evidence="1">Multi-pass membrane protein</topology>
    </subcellularLocation>
</comment>
<dbReference type="PANTHER" id="PTHR43791:SF92">
    <property type="entry name" value="AGL026WP"/>
    <property type="match status" value="1"/>
</dbReference>
<feature type="transmembrane region" description="Helical" evidence="7">
    <location>
        <begin position="86"/>
        <end position="104"/>
    </location>
</feature>